<keyword evidence="4" id="KW-1185">Reference proteome</keyword>
<evidence type="ECO:0000313" key="2">
    <source>
        <dbReference type="EMBL" id="CAK9182931.1"/>
    </source>
</evidence>
<dbReference type="EMBL" id="CAUOFW020008502">
    <property type="protein sequence ID" value="CAK9182932.1"/>
    <property type="molecule type" value="Genomic_DNA"/>
</dbReference>
<evidence type="ECO:0000313" key="3">
    <source>
        <dbReference type="EMBL" id="CAK9182932.1"/>
    </source>
</evidence>
<comment type="caution">
    <text evidence="3">The sequence shown here is derived from an EMBL/GenBank/DDBJ whole genome shotgun (WGS) entry which is preliminary data.</text>
</comment>
<sequence>MRRRSMNVSTREMVVRSLGEPNPSDPTEPRVKPSKTKGKAVAGDVGSCRGNVVDPGDAKVIKVRSSAAFSMGNPGVEVGWMDASATKLESASMVDSLGDAKSLGDARGAEHDTTERGDDTCDALGGTSGPSNASSYMKYSGNNVEDDALYLAQVGGASYRKGDPLRHMQEDSASRWEGSTPGIGLDGDSSMAGFGIAPSADPGLDGLDSGSRGHH</sequence>
<protein>
    <submittedName>
        <fullName evidence="3">Uncharacterized protein</fullName>
    </submittedName>
</protein>
<gene>
    <name evidence="2" type="ORF">ILEXP_LOCUS53167</name>
    <name evidence="3" type="ORF">ILEXP_LOCUS53168</name>
</gene>
<evidence type="ECO:0000256" key="1">
    <source>
        <dbReference type="SAM" id="MobiDB-lite"/>
    </source>
</evidence>
<dbReference type="Proteomes" id="UP001642360">
    <property type="component" value="Unassembled WGS sequence"/>
</dbReference>
<feature type="region of interest" description="Disordered" evidence="1">
    <location>
        <begin position="102"/>
        <end position="128"/>
    </location>
</feature>
<organism evidence="3 4">
    <name type="scientific">Ilex paraguariensis</name>
    <name type="common">yerba mate</name>
    <dbReference type="NCBI Taxonomy" id="185542"/>
    <lineage>
        <taxon>Eukaryota</taxon>
        <taxon>Viridiplantae</taxon>
        <taxon>Streptophyta</taxon>
        <taxon>Embryophyta</taxon>
        <taxon>Tracheophyta</taxon>
        <taxon>Spermatophyta</taxon>
        <taxon>Magnoliopsida</taxon>
        <taxon>eudicotyledons</taxon>
        <taxon>Gunneridae</taxon>
        <taxon>Pentapetalae</taxon>
        <taxon>asterids</taxon>
        <taxon>campanulids</taxon>
        <taxon>Aquifoliales</taxon>
        <taxon>Aquifoliaceae</taxon>
        <taxon>Ilex</taxon>
    </lineage>
</organism>
<feature type="compositionally biased region" description="Polar residues" evidence="1">
    <location>
        <begin position="1"/>
        <end position="10"/>
    </location>
</feature>
<reference evidence="3 4" key="1">
    <citation type="submission" date="2024-02" db="EMBL/GenBank/DDBJ databases">
        <authorList>
            <person name="Vignale AGUSTIN F."/>
            <person name="Sosa J E."/>
            <person name="Modenutti C."/>
        </authorList>
    </citation>
    <scope>NUCLEOTIDE SEQUENCE [LARGE SCALE GENOMIC DNA]</scope>
</reference>
<proteinExistence type="predicted"/>
<dbReference type="EMBL" id="CAUOFW020008502">
    <property type="protein sequence ID" value="CAK9182931.1"/>
    <property type="molecule type" value="Genomic_DNA"/>
</dbReference>
<accession>A0ABC8UQ31</accession>
<evidence type="ECO:0000313" key="4">
    <source>
        <dbReference type="Proteomes" id="UP001642360"/>
    </source>
</evidence>
<feature type="compositionally biased region" description="Basic and acidic residues" evidence="1">
    <location>
        <begin position="102"/>
        <end position="119"/>
    </location>
</feature>
<feature type="compositionally biased region" description="Basic and acidic residues" evidence="1">
    <location>
        <begin position="161"/>
        <end position="174"/>
    </location>
</feature>
<name>A0ABC8UQ31_9AQUA</name>
<dbReference type="AlphaFoldDB" id="A0ABC8UQ31"/>
<feature type="region of interest" description="Disordered" evidence="1">
    <location>
        <begin position="161"/>
        <end position="215"/>
    </location>
</feature>
<feature type="region of interest" description="Disordered" evidence="1">
    <location>
        <begin position="1"/>
        <end position="48"/>
    </location>
</feature>